<dbReference type="Proteomes" id="UP000245207">
    <property type="component" value="Unassembled WGS sequence"/>
</dbReference>
<gene>
    <name evidence="3" type="ORF">CTI12_AA149100</name>
</gene>
<comment type="function">
    <text evidence="2">Allosteric enzyme that catalyzes the rate-limiting step in glycogen catabolism, the phosphorolytic cleavage of glycogen to produce glucose-1-phosphate, and plays a central role in maintaining cellular and organismal glucose homeostasis.</text>
</comment>
<dbReference type="PANTHER" id="PTHR11468">
    <property type="entry name" value="GLYCOGEN PHOSPHORYLASE"/>
    <property type="match status" value="1"/>
</dbReference>
<protein>
    <recommendedName>
        <fullName evidence="2">Alpha-1,4 glucan phosphorylase</fullName>
        <ecNumber evidence="2">2.4.1.1</ecNumber>
    </recommendedName>
</protein>
<evidence type="ECO:0000313" key="4">
    <source>
        <dbReference type="Proteomes" id="UP000245207"/>
    </source>
</evidence>
<dbReference type="EMBL" id="PKPP01001110">
    <property type="protein sequence ID" value="PWA85519.1"/>
    <property type="molecule type" value="Genomic_DNA"/>
</dbReference>
<dbReference type="Pfam" id="PF00343">
    <property type="entry name" value="Phosphorylase"/>
    <property type="match status" value="1"/>
</dbReference>
<keyword evidence="2 3" id="KW-0808">Transferase</keyword>
<comment type="cofactor">
    <cofactor evidence="2">
        <name>pyridoxal 5'-phosphate</name>
        <dbReference type="ChEBI" id="CHEBI:597326"/>
    </cofactor>
</comment>
<dbReference type="Gene3D" id="3.40.50.2000">
    <property type="entry name" value="Glycogen Phosphorylase B"/>
    <property type="match status" value="1"/>
</dbReference>
<dbReference type="EC" id="2.4.1.1" evidence="2"/>
<dbReference type="GO" id="GO:0008184">
    <property type="term" value="F:glycogen phosphorylase activity"/>
    <property type="evidence" value="ECO:0007669"/>
    <property type="project" value="InterPro"/>
</dbReference>
<evidence type="ECO:0000256" key="1">
    <source>
        <dbReference type="ARBA" id="ARBA00006047"/>
    </source>
</evidence>
<reference evidence="3 4" key="1">
    <citation type="journal article" date="2018" name="Mol. Plant">
        <title>The genome of Artemisia annua provides insight into the evolution of Asteraceae family and artemisinin biosynthesis.</title>
        <authorList>
            <person name="Shen Q."/>
            <person name="Zhang L."/>
            <person name="Liao Z."/>
            <person name="Wang S."/>
            <person name="Yan T."/>
            <person name="Shi P."/>
            <person name="Liu M."/>
            <person name="Fu X."/>
            <person name="Pan Q."/>
            <person name="Wang Y."/>
            <person name="Lv Z."/>
            <person name="Lu X."/>
            <person name="Zhang F."/>
            <person name="Jiang W."/>
            <person name="Ma Y."/>
            <person name="Chen M."/>
            <person name="Hao X."/>
            <person name="Li L."/>
            <person name="Tang Y."/>
            <person name="Lv G."/>
            <person name="Zhou Y."/>
            <person name="Sun X."/>
            <person name="Brodelius P.E."/>
            <person name="Rose J.K.C."/>
            <person name="Tang K."/>
        </authorList>
    </citation>
    <scope>NUCLEOTIDE SEQUENCE [LARGE SCALE GENOMIC DNA]</scope>
    <source>
        <strain evidence="4">cv. Huhao1</strain>
        <tissue evidence="3">Leaf</tissue>
    </source>
</reference>
<dbReference type="PANTHER" id="PTHR11468:SF28">
    <property type="entry name" value="ALPHA-GLUCAN PHOSPHORYLASE 1"/>
    <property type="match status" value="1"/>
</dbReference>
<dbReference type="GO" id="GO:0030170">
    <property type="term" value="F:pyridoxal phosphate binding"/>
    <property type="evidence" value="ECO:0007669"/>
    <property type="project" value="TreeGrafter"/>
</dbReference>
<dbReference type="OrthoDB" id="3261597at2759"/>
<keyword evidence="2" id="KW-0328">Glycosyltransferase</keyword>
<dbReference type="GO" id="GO:0005737">
    <property type="term" value="C:cytoplasm"/>
    <property type="evidence" value="ECO:0007669"/>
    <property type="project" value="TreeGrafter"/>
</dbReference>
<organism evidence="3 4">
    <name type="scientific">Artemisia annua</name>
    <name type="common">Sweet wormwood</name>
    <dbReference type="NCBI Taxonomy" id="35608"/>
    <lineage>
        <taxon>Eukaryota</taxon>
        <taxon>Viridiplantae</taxon>
        <taxon>Streptophyta</taxon>
        <taxon>Embryophyta</taxon>
        <taxon>Tracheophyta</taxon>
        <taxon>Spermatophyta</taxon>
        <taxon>Magnoliopsida</taxon>
        <taxon>eudicotyledons</taxon>
        <taxon>Gunneridae</taxon>
        <taxon>Pentapetalae</taxon>
        <taxon>asterids</taxon>
        <taxon>campanulids</taxon>
        <taxon>Asterales</taxon>
        <taxon>Asteraceae</taxon>
        <taxon>Asteroideae</taxon>
        <taxon>Anthemideae</taxon>
        <taxon>Artemisiinae</taxon>
        <taxon>Artemisia</taxon>
    </lineage>
</organism>
<comment type="caution">
    <text evidence="3">The sequence shown here is derived from an EMBL/GenBank/DDBJ whole genome shotgun (WGS) entry which is preliminary data.</text>
</comment>
<dbReference type="GO" id="GO:0005980">
    <property type="term" value="P:glycogen catabolic process"/>
    <property type="evidence" value="ECO:0007669"/>
    <property type="project" value="TreeGrafter"/>
</dbReference>
<evidence type="ECO:0000256" key="2">
    <source>
        <dbReference type="RuleBase" id="RU000587"/>
    </source>
</evidence>
<evidence type="ECO:0000313" key="3">
    <source>
        <dbReference type="EMBL" id="PWA85519.1"/>
    </source>
</evidence>
<comment type="catalytic activity">
    <reaction evidence="2">
        <text>[(1-&gt;4)-alpha-D-glucosyl](n) + phosphate = [(1-&gt;4)-alpha-D-glucosyl](n-1) + alpha-D-glucose 1-phosphate</text>
        <dbReference type="Rhea" id="RHEA:41732"/>
        <dbReference type="Rhea" id="RHEA-COMP:9584"/>
        <dbReference type="Rhea" id="RHEA-COMP:9586"/>
        <dbReference type="ChEBI" id="CHEBI:15444"/>
        <dbReference type="ChEBI" id="CHEBI:43474"/>
        <dbReference type="ChEBI" id="CHEBI:58601"/>
        <dbReference type="EC" id="2.4.1.1"/>
    </reaction>
</comment>
<keyword evidence="2" id="KW-0119">Carbohydrate metabolism</keyword>
<dbReference type="SUPFAM" id="SSF53756">
    <property type="entry name" value="UDP-Glycosyltransferase/glycogen phosphorylase"/>
    <property type="match status" value="1"/>
</dbReference>
<proteinExistence type="inferred from homology"/>
<keyword evidence="2" id="KW-0663">Pyridoxal phosphate</keyword>
<dbReference type="STRING" id="35608.A0A2U1PIE9"/>
<dbReference type="InterPro" id="IPR000811">
    <property type="entry name" value="Glyco_trans_35"/>
</dbReference>
<name>A0A2U1PIE9_ARTAN</name>
<accession>A0A2U1PIE9</accession>
<dbReference type="AlphaFoldDB" id="A0A2U1PIE9"/>
<comment type="similarity">
    <text evidence="1 2">Belongs to the glycogen phosphorylase family.</text>
</comment>
<keyword evidence="4" id="KW-1185">Reference proteome</keyword>
<sequence length="185" mass="20672">MSLRFWLMDLCICTLSKRIKREEQQSQYIKKDSHPALAVVSVIEEPPEFIFETLMSLGSSRSCVKILDINLKSSIQTGNMFFTNVIKKIASETLCYSELTRELSGAYAESLTKLGHDLDDIARQPDATLGNGGLGRLASYFLDSLAPLNYPAWGYGLHCRHGLLSNSLQKTVKNKLQKLGLEDVL</sequence>